<keyword evidence="3" id="KW-1185">Reference proteome</keyword>
<evidence type="ECO:0000256" key="1">
    <source>
        <dbReference type="SAM" id="SignalP"/>
    </source>
</evidence>
<accession>A0A397P9K8</accession>
<proteinExistence type="predicted"/>
<comment type="caution">
    <text evidence="2">The sequence shown here is derived from an EMBL/GenBank/DDBJ whole genome shotgun (WGS) entry which is preliminary data.</text>
</comment>
<dbReference type="Proteomes" id="UP000266568">
    <property type="component" value="Unassembled WGS sequence"/>
</dbReference>
<evidence type="ECO:0008006" key="4">
    <source>
        <dbReference type="Google" id="ProtNLM"/>
    </source>
</evidence>
<sequence length="532" mass="56519">MIRATSIAAAVALLGAASPALAQQKQISPYIEISQVVTDNFTTGDVLTYSQVAAGVDAALTTHNAAAQVSYRYEHSFSWDKDVGDDDVHQGLARAAVKVGQALTIEGGALATRARSDIRGPAAGFDGPQIDNVTQVYAFYAGPSFATRAGPVDLTASYRLGYVKVEAPGFTGLGPDTPRLDYYDDSTSHNVQVSAGVRPGVVAPVGLTASAGYEREDAGQLDQRYEDKYVRGDVLAPVSATVALTAGVGYEELETSQKDPLLDADGNPVIDGDGRFVTDPASPQRIAYRTDGIYWDAGVVWRPSPRTQLEAHVGRRYDSWVYFGSLSHAMSETSGMRVVVYDQVDTFGRQLRNGLAGLPTSFTTLRDQFSGAYAGCTFGTSGSEVGGCLNDVFQSISTASYRARGADGVIYASKGPTRLGFGVGYANRKLYSPNTPGGAIAYGIEDQSVYGQFFVQRALDANSSLEGDVFANWYNPGFAGAENIFSTGAVGTYNRYFGRLGAIASLGVYTFDTKSTDADVTGQALVGLRYQF</sequence>
<dbReference type="AlphaFoldDB" id="A0A397P9K8"/>
<reference evidence="2 3" key="1">
    <citation type="submission" date="2018-08" db="EMBL/GenBank/DDBJ databases">
        <title>Genomic Encyclopedia of Type Strains, Phase IV (KMG-IV): sequencing the most valuable type-strain genomes for metagenomic binning, comparative biology and taxonomic classification.</title>
        <authorList>
            <person name="Goeker M."/>
        </authorList>
    </citation>
    <scope>NUCLEOTIDE SEQUENCE [LARGE SCALE GENOMIC DNA]</scope>
    <source>
        <strain evidence="2 3">DSM 25527</strain>
    </source>
</reference>
<keyword evidence="1" id="KW-0732">Signal</keyword>
<protein>
    <recommendedName>
        <fullName evidence="4">Preprotein translocase subunit YajC</fullName>
    </recommendedName>
</protein>
<organism evidence="2 3">
    <name type="scientific">Hephaestia caeni</name>
    <dbReference type="NCBI Taxonomy" id="645617"/>
    <lineage>
        <taxon>Bacteria</taxon>
        <taxon>Pseudomonadati</taxon>
        <taxon>Pseudomonadota</taxon>
        <taxon>Alphaproteobacteria</taxon>
        <taxon>Sphingomonadales</taxon>
        <taxon>Sphingomonadaceae</taxon>
        <taxon>Hephaestia</taxon>
    </lineage>
</organism>
<feature type="signal peptide" evidence="1">
    <location>
        <begin position="1"/>
        <end position="22"/>
    </location>
</feature>
<feature type="chain" id="PRO_5017186178" description="Preprotein translocase subunit YajC" evidence="1">
    <location>
        <begin position="23"/>
        <end position="532"/>
    </location>
</feature>
<evidence type="ECO:0000313" key="3">
    <source>
        <dbReference type="Proteomes" id="UP000266568"/>
    </source>
</evidence>
<dbReference type="EMBL" id="QXDC01000002">
    <property type="protein sequence ID" value="RIA45598.1"/>
    <property type="molecule type" value="Genomic_DNA"/>
</dbReference>
<dbReference type="RefSeq" id="WP_245968178.1">
    <property type="nucleotide sequence ID" value="NZ_QXDC01000002.1"/>
</dbReference>
<dbReference type="SUPFAM" id="SSF56935">
    <property type="entry name" value="Porins"/>
    <property type="match status" value="1"/>
</dbReference>
<gene>
    <name evidence="2" type="ORF">DFR49_0118</name>
</gene>
<name>A0A397P9K8_9SPHN</name>
<evidence type="ECO:0000313" key="2">
    <source>
        <dbReference type="EMBL" id="RIA45598.1"/>
    </source>
</evidence>